<organism evidence="1 2">
    <name type="scientific">Streptomyces lichenis</name>
    <dbReference type="NCBI Taxonomy" id="2306967"/>
    <lineage>
        <taxon>Bacteria</taxon>
        <taxon>Bacillati</taxon>
        <taxon>Actinomycetota</taxon>
        <taxon>Actinomycetes</taxon>
        <taxon>Kitasatosporales</taxon>
        <taxon>Streptomycetaceae</taxon>
        <taxon>Streptomyces</taxon>
    </lineage>
</organism>
<dbReference type="EMBL" id="JALPTH010000002">
    <property type="protein sequence ID" value="MCK8676268.1"/>
    <property type="molecule type" value="Genomic_DNA"/>
</dbReference>
<gene>
    <name evidence="1" type="ORF">M1O15_02315</name>
</gene>
<comment type="caution">
    <text evidence="1">The sequence shown here is derived from an EMBL/GenBank/DDBJ whole genome shotgun (WGS) entry which is preliminary data.</text>
</comment>
<dbReference type="Gene3D" id="3.90.930.1">
    <property type="match status" value="1"/>
</dbReference>
<reference evidence="1 2" key="1">
    <citation type="submission" date="2022-04" db="EMBL/GenBank/DDBJ databases">
        <title>Streptomyces sp. nov. LCR6-01 isolated from Lichen of Dirinaria sp.</title>
        <authorList>
            <person name="Kanchanasin P."/>
            <person name="Tanasupawat S."/>
            <person name="Phongsopitanun W."/>
        </authorList>
    </citation>
    <scope>NUCLEOTIDE SEQUENCE [LARGE SCALE GENOMIC DNA]</scope>
    <source>
        <strain evidence="1 2">LCR6-01</strain>
    </source>
</reference>
<dbReference type="SUPFAM" id="SSF82185">
    <property type="entry name" value="Histone H3 K4-specific methyltransferase SET7/9 N-terminal domain"/>
    <property type="match status" value="1"/>
</dbReference>
<protein>
    <recommendedName>
        <fullName evidence="3">MORN repeat variant</fullName>
    </recommendedName>
</protein>
<sequence length="123" mass="13763">MTEVVRIDIDAPDVDMDGGGRLLHQGKPFTGEVTEHLAGALVSLDGYVDGVQHGISQEWYKNGTLRSEGRTHHSRPVGLWREWHANGRLASEQVFSEDGMTLVAEATWDEQGHQTKEWRKVAE</sequence>
<dbReference type="InterPro" id="IPR011652">
    <property type="entry name" value="MORN_2"/>
</dbReference>
<dbReference type="Proteomes" id="UP001522868">
    <property type="component" value="Unassembled WGS sequence"/>
</dbReference>
<accession>A0ABT0I4J9</accession>
<proteinExistence type="predicted"/>
<name>A0ABT0I4J9_9ACTN</name>
<dbReference type="Pfam" id="PF07661">
    <property type="entry name" value="MORN_2"/>
    <property type="match status" value="2"/>
</dbReference>
<keyword evidence="2" id="KW-1185">Reference proteome</keyword>
<evidence type="ECO:0008006" key="3">
    <source>
        <dbReference type="Google" id="ProtNLM"/>
    </source>
</evidence>
<dbReference type="RefSeq" id="WP_248631457.1">
    <property type="nucleotide sequence ID" value="NZ_JALPTH010000002.1"/>
</dbReference>
<evidence type="ECO:0000313" key="2">
    <source>
        <dbReference type="Proteomes" id="UP001522868"/>
    </source>
</evidence>
<evidence type="ECO:0000313" key="1">
    <source>
        <dbReference type="EMBL" id="MCK8676268.1"/>
    </source>
</evidence>